<dbReference type="SUPFAM" id="SSF57196">
    <property type="entry name" value="EGF/Laminin"/>
    <property type="match status" value="1"/>
</dbReference>
<protein>
    <recommendedName>
        <fullName evidence="2">EGF-like domain-containing protein</fullName>
    </recommendedName>
</protein>
<evidence type="ECO:0000313" key="4">
    <source>
        <dbReference type="Proteomes" id="UP000678393"/>
    </source>
</evidence>
<dbReference type="PROSITE" id="PS00022">
    <property type="entry name" value="EGF_1"/>
    <property type="match status" value="1"/>
</dbReference>
<organism evidence="3 4">
    <name type="scientific">Candidula unifasciata</name>
    <dbReference type="NCBI Taxonomy" id="100452"/>
    <lineage>
        <taxon>Eukaryota</taxon>
        <taxon>Metazoa</taxon>
        <taxon>Spiralia</taxon>
        <taxon>Lophotrochozoa</taxon>
        <taxon>Mollusca</taxon>
        <taxon>Gastropoda</taxon>
        <taxon>Heterobranchia</taxon>
        <taxon>Euthyneura</taxon>
        <taxon>Panpulmonata</taxon>
        <taxon>Eupulmonata</taxon>
        <taxon>Stylommatophora</taxon>
        <taxon>Helicina</taxon>
        <taxon>Helicoidea</taxon>
        <taxon>Geomitridae</taxon>
        <taxon>Candidula</taxon>
    </lineage>
</organism>
<dbReference type="EMBL" id="CAJHNH020004257">
    <property type="protein sequence ID" value="CAG5130790.1"/>
    <property type="molecule type" value="Genomic_DNA"/>
</dbReference>
<feature type="domain" description="EGF-like" evidence="2">
    <location>
        <begin position="65"/>
        <end position="76"/>
    </location>
</feature>
<feature type="signal peptide" evidence="1">
    <location>
        <begin position="1"/>
        <end position="30"/>
    </location>
</feature>
<evidence type="ECO:0000259" key="2">
    <source>
        <dbReference type="PROSITE" id="PS00022"/>
    </source>
</evidence>
<keyword evidence="4" id="KW-1185">Reference proteome</keyword>
<name>A0A8S3ZSI0_9EUPU</name>
<gene>
    <name evidence="3" type="ORF">CUNI_LOCUS16348</name>
</gene>
<sequence length="116" mass="12661">MCNSLVARVCGMCQLLKAYISCVLLVTTVAMNKTASPACEDLACENSNVCQSSVINNTHTGHTYCSCIGEWAGLRCELKLFVSAQSVTSQMAVLKLHGRPWPHKKRGTLHDLFVSE</sequence>
<feature type="chain" id="PRO_5035771069" description="EGF-like domain-containing protein" evidence="1">
    <location>
        <begin position="31"/>
        <end position="116"/>
    </location>
</feature>
<feature type="non-terminal residue" evidence="3">
    <location>
        <position position="1"/>
    </location>
</feature>
<evidence type="ECO:0000256" key="1">
    <source>
        <dbReference type="SAM" id="SignalP"/>
    </source>
</evidence>
<dbReference type="Proteomes" id="UP000678393">
    <property type="component" value="Unassembled WGS sequence"/>
</dbReference>
<reference evidence="3" key="1">
    <citation type="submission" date="2021-04" db="EMBL/GenBank/DDBJ databases">
        <authorList>
            <consortium name="Molecular Ecology Group"/>
        </authorList>
    </citation>
    <scope>NUCLEOTIDE SEQUENCE</scope>
</reference>
<proteinExistence type="predicted"/>
<comment type="caution">
    <text evidence="3">The sequence shown here is derived from an EMBL/GenBank/DDBJ whole genome shotgun (WGS) entry which is preliminary data.</text>
</comment>
<keyword evidence="1" id="KW-0732">Signal</keyword>
<dbReference type="OrthoDB" id="6160908at2759"/>
<evidence type="ECO:0000313" key="3">
    <source>
        <dbReference type="EMBL" id="CAG5130790.1"/>
    </source>
</evidence>
<accession>A0A8S3ZSI0</accession>
<dbReference type="InterPro" id="IPR000742">
    <property type="entry name" value="EGF"/>
</dbReference>
<dbReference type="AlphaFoldDB" id="A0A8S3ZSI0"/>